<protein>
    <submittedName>
        <fullName evidence="1">Uncharacterized protein</fullName>
    </submittedName>
</protein>
<evidence type="ECO:0000313" key="2">
    <source>
        <dbReference type="Proteomes" id="UP000240572"/>
    </source>
</evidence>
<dbReference type="RefSeq" id="WP_106522174.1">
    <property type="nucleotide sequence ID" value="NZ_PYGD01000002.1"/>
</dbReference>
<name>A0A2P8D7E3_9BACT</name>
<evidence type="ECO:0000313" key="1">
    <source>
        <dbReference type="EMBL" id="PSK93150.1"/>
    </source>
</evidence>
<dbReference type="EMBL" id="PYGD01000002">
    <property type="protein sequence ID" value="PSK93150.1"/>
    <property type="molecule type" value="Genomic_DNA"/>
</dbReference>
<dbReference type="AlphaFoldDB" id="A0A2P8D7E3"/>
<accession>A0A2P8D7E3</accession>
<sequence length="276" mass="32133">MKRYLLIFLLLLSVDVFGQKSFFAEGKAVPIGSITKWYSFSYEYGDSLAVYFKDSTVIFKNPNATIVKSVSRSNHSNTQFTEIQYFGNKGKDSVSKHFDGKKLSMIYKTLYDNLDRPQYYGMKDYQATKTYDRSFEWFYEYKDSIVGNGIIDIQTVYVKDHAGPKRFHFNRKMKRNKEGKISYQYKQDLPSSQPGNAPCFFETSKDIGDLNFATAKDIIESAIKENKKKIISDECQDFVRTYRSADGDTKIIITKTKPYREGRRALYTSSKYFYPK</sequence>
<keyword evidence="2" id="KW-1185">Reference proteome</keyword>
<gene>
    <name evidence="1" type="ORF">B0I18_102120</name>
</gene>
<comment type="caution">
    <text evidence="1">The sequence shown here is derived from an EMBL/GenBank/DDBJ whole genome shotgun (WGS) entry which is preliminary data.</text>
</comment>
<proteinExistence type="predicted"/>
<organism evidence="1 2">
    <name type="scientific">Taibaiella chishuiensis</name>
    <dbReference type="NCBI Taxonomy" id="1434707"/>
    <lineage>
        <taxon>Bacteria</taxon>
        <taxon>Pseudomonadati</taxon>
        <taxon>Bacteroidota</taxon>
        <taxon>Chitinophagia</taxon>
        <taxon>Chitinophagales</taxon>
        <taxon>Chitinophagaceae</taxon>
        <taxon>Taibaiella</taxon>
    </lineage>
</organism>
<reference evidence="1 2" key="1">
    <citation type="submission" date="2018-03" db="EMBL/GenBank/DDBJ databases">
        <title>Genomic Encyclopedia of Type Strains, Phase III (KMG-III): the genomes of soil and plant-associated and newly described type strains.</title>
        <authorList>
            <person name="Whitman W."/>
        </authorList>
    </citation>
    <scope>NUCLEOTIDE SEQUENCE [LARGE SCALE GENOMIC DNA]</scope>
    <source>
        <strain evidence="1 2">CGMCC 1.12700</strain>
    </source>
</reference>
<dbReference type="Proteomes" id="UP000240572">
    <property type="component" value="Unassembled WGS sequence"/>
</dbReference>